<organism evidence="1 2">
    <name type="scientific">Galendromus occidentalis</name>
    <name type="common">western predatory mite</name>
    <dbReference type="NCBI Taxonomy" id="34638"/>
    <lineage>
        <taxon>Eukaryota</taxon>
        <taxon>Metazoa</taxon>
        <taxon>Ecdysozoa</taxon>
        <taxon>Arthropoda</taxon>
        <taxon>Chelicerata</taxon>
        <taxon>Arachnida</taxon>
        <taxon>Acari</taxon>
        <taxon>Parasitiformes</taxon>
        <taxon>Mesostigmata</taxon>
        <taxon>Gamasina</taxon>
        <taxon>Phytoseioidea</taxon>
        <taxon>Phytoseiidae</taxon>
        <taxon>Typhlodrominae</taxon>
        <taxon>Galendromus</taxon>
    </lineage>
</organism>
<keyword evidence="1" id="KW-1185">Reference proteome</keyword>
<accession>A0AAJ7SEB4</accession>
<proteinExistence type="predicted"/>
<dbReference type="GeneID" id="114828178"/>
<evidence type="ECO:0000313" key="2">
    <source>
        <dbReference type="RefSeq" id="XP_028967025.1"/>
    </source>
</evidence>
<dbReference type="AlphaFoldDB" id="A0AAJ7SEB4"/>
<name>A0AAJ7SEB4_9ACAR</name>
<gene>
    <name evidence="2" type="primary">LOC114828178</name>
</gene>
<reference evidence="2" key="1">
    <citation type="submission" date="2025-08" db="UniProtKB">
        <authorList>
            <consortium name="RefSeq"/>
        </authorList>
    </citation>
    <scope>IDENTIFICATION</scope>
</reference>
<sequence length="218" mass="24564">MAGARPRSVLAEALNAQSIDQLRRKYVLPENFAENFLKCLSAGIESLEPSLCLLSKVTFKNEHHDPLQLFALWRRVLHEFRGTAFIEANFLKAAARVCGINGLPEVLKSSVEFEACYAVLISSISCGRRLESDFLSKLASVKRRLSEIETIDLAEKLLVHNSSDWPLLIVMFPGLLGVMLVLDYGDGSFTTQVRSLSDQNERFKDILDRCQTSWLQMK</sequence>
<protein>
    <submittedName>
        <fullName evidence="2">Uncharacterized protein LOC114828178</fullName>
    </submittedName>
</protein>
<dbReference type="KEGG" id="goe:114828178"/>
<evidence type="ECO:0000313" key="1">
    <source>
        <dbReference type="Proteomes" id="UP000694867"/>
    </source>
</evidence>
<dbReference type="RefSeq" id="XP_028967025.1">
    <property type="nucleotide sequence ID" value="XM_029111192.1"/>
</dbReference>
<dbReference type="Proteomes" id="UP000694867">
    <property type="component" value="Unplaced"/>
</dbReference>